<dbReference type="Proteomes" id="UP000192582">
    <property type="component" value="Unassembled WGS sequence"/>
</dbReference>
<organism evidence="1 2">
    <name type="scientific">Deinococcus hopiensis KR-140</name>
    <dbReference type="NCBI Taxonomy" id="695939"/>
    <lineage>
        <taxon>Bacteria</taxon>
        <taxon>Thermotogati</taxon>
        <taxon>Deinococcota</taxon>
        <taxon>Deinococci</taxon>
        <taxon>Deinococcales</taxon>
        <taxon>Deinococcaceae</taxon>
        <taxon>Deinococcus</taxon>
    </lineage>
</organism>
<evidence type="ECO:0000313" key="1">
    <source>
        <dbReference type="EMBL" id="SMB81092.1"/>
    </source>
</evidence>
<protein>
    <submittedName>
        <fullName evidence="1">Uncharacterized protein</fullName>
    </submittedName>
</protein>
<accession>A0A1W1UJ75</accession>
<name>A0A1W1UJ75_9DEIO</name>
<evidence type="ECO:0000313" key="2">
    <source>
        <dbReference type="Proteomes" id="UP000192582"/>
    </source>
</evidence>
<dbReference type="OrthoDB" id="69706at2"/>
<sequence length="189" mass="20944">MMTITRLHRYVLGLTVPPSRPHPEEVESLEEIVLHSPARSVLRAQLSAPGVLRGGLLFGHIEGSRLHVLYAAPQGYRGWPSLTSPLAIDPRYALGWADALTAISSRSLEWVGSWLMYPDSERDVPEQDLRWLRWGQRAGILDDQTVLLCVGWQDGAMVSTGYRLLDSEVTCLRVEGGNKHAHPEGEDGA</sequence>
<keyword evidence="2" id="KW-1185">Reference proteome</keyword>
<dbReference type="AlphaFoldDB" id="A0A1W1UJ75"/>
<proteinExistence type="predicted"/>
<gene>
    <name evidence="1" type="ORF">SAMN00790413_04459</name>
</gene>
<dbReference type="EMBL" id="FWWU01000005">
    <property type="protein sequence ID" value="SMB81092.1"/>
    <property type="molecule type" value="Genomic_DNA"/>
</dbReference>
<dbReference type="RefSeq" id="WP_084045847.1">
    <property type="nucleotide sequence ID" value="NZ_FWWU01000005.1"/>
</dbReference>
<reference evidence="1 2" key="1">
    <citation type="submission" date="2017-04" db="EMBL/GenBank/DDBJ databases">
        <authorList>
            <person name="Afonso C.L."/>
            <person name="Miller P.J."/>
            <person name="Scott M.A."/>
            <person name="Spackman E."/>
            <person name="Goraichik I."/>
            <person name="Dimitrov K.M."/>
            <person name="Suarez D.L."/>
            <person name="Swayne D.E."/>
        </authorList>
    </citation>
    <scope>NUCLEOTIDE SEQUENCE [LARGE SCALE GENOMIC DNA]</scope>
    <source>
        <strain evidence="1 2">KR-140</strain>
    </source>
</reference>